<evidence type="ECO:0000313" key="9">
    <source>
        <dbReference type="EMBL" id="MCV2402892.1"/>
    </source>
</evidence>
<keyword evidence="10" id="KW-1185">Reference proteome</keyword>
<evidence type="ECO:0000313" key="10">
    <source>
        <dbReference type="Proteomes" id="UP001209713"/>
    </source>
</evidence>
<evidence type="ECO:0000256" key="5">
    <source>
        <dbReference type="ARBA" id="ARBA00022989"/>
    </source>
</evidence>
<protein>
    <submittedName>
        <fullName evidence="9">Type II secretion system F family protein</fullName>
    </submittedName>
</protein>
<comment type="subcellular location">
    <subcellularLocation>
        <location evidence="1">Cell membrane</location>
        <topology evidence="1">Multi-pass membrane protein</topology>
    </subcellularLocation>
</comment>
<evidence type="ECO:0000256" key="1">
    <source>
        <dbReference type="ARBA" id="ARBA00004651"/>
    </source>
</evidence>
<name>A0ABT2YSN8_9GAMM</name>
<evidence type="ECO:0000256" key="2">
    <source>
        <dbReference type="ARBA" id="ARBA00005745"/>
    </source>
</evidence>
<evidence type="ECO:0000256" key="3">
    <source>
        <dbReference type="ARBA" id="ARBA00022475"/>
    </source>
</evidence>
<dbReference type="EMBL" id="JAOVZB010000003">
    <property type="protein sequence ID" value="MCV2402892.1"/>
    <property type="molecule type" value="Genomic_DNA"/>
</dbReference>
<dbReference type="InterPro" id="IPR003004">
    <property type="entry name" value="GspF/PilC"/>
</dbReference>
<dbReference type="PANTHER" id="PTHR30012:SF0">
    <property type="entry name" value="TYPE II SECRETION SYSTEM PROTEIN F-RELATED"/>
    <property type="match status" value="1"/>
</dbReference>
<sequence>MPWFKVTERAGEIHYLHSTSKEALLCEFITQQNWAIEVAEWNPKKLNYRTLLVFYEELYSALQSGIQIKEAISHLGTFSSKADIALICSAIVSELEKGRPLNTTLMKLVEPPVQAYCKLVNTNSTKEACLSSLEISIKQLRTLLDWSQRLLKSLLYPFFLIQLAIIILMINFLVTYSLTEHLINFIFIIFLYALCSLTQLALILSFQRGDACHWLERYSSSFRLNKFFSLLNTIRNTGCTLQEGVWIAAQHFTYHRFKLETLTVYYKLRLGNSYIKSFPQHWFPKSSSLALHSTQYDGDIERALTLAKIEHEKSWNIKIQRLERILPALCLLIAAGFVTHTIIKLYLPLLKVA</sequence>
<gene>
    <name evidence="9" type="ORF">OFY17_08370</name>
</gene>
<evidence type="ECO:0000256" key="7">
    <source>
        <dbReference type="SAM" id="Phobius"/>
    </source>
</evidence>
<evidence type="ECO:0000256" key="4">
    <source>
        <dbReference type="ARBA" id="ARBA00022692"/>
    </source>
</evidence>
<feature type="transmembrane region" description="Helical" evidence="7">
    <location>
        <begin position="325"/>
        <end position="347"/>
    </location>
</feature>
<keyword evidence="5 7" id="KW-1133">Transmembrane helix</keyword>
<dbReference type="Gene3D" id="1.20.81.30">
    <property type="entry name" value="Type II secretion system (T2SS), domain F"/>
    <property type="match status" value="1"/>
</dbReference>
<evidence type="ECO:0000259" key="8">
    <source>
        <dbReference type="Pfam" id="PF00482"/>
    </source>
</evidence>
<dbReference type="PANTHER" id="PTHR30012">
    <property type="entry name" value="GENERAL SECRETION PATHWAY PROTEIN"/>
    <property type="match status" value="1"/>
</dbReference>
<feature type="transmembrane region" description="Helical" evidence="7">
    <location>
        <begin position="154"/>
        <end position="176"/>
    </location>
</feature>
<dbReference type="InterPro" id="IPR042094">
    <property type="entry name" value="T2SS_GspF_sf"/>
</dbReference>
<dbReference type="Proteomes" id="UP001209713">
    <property type="component" value="Unassembled WGS sequence"/>
</dbReference>
<accession>A0ABT2YSN8</accession>
<dbReference type="Pfam" id="PF00482">
    <property type="entry name" value="T2SSF"/>
    <property type="match status" value="1"/>
</dbReference>
<organism evidence="9 10">
    <name type="scientific">Marinomonas sargassi</name>
    <dbReference type="NCBI Taxonomy" id="2984494"/>
    <lineage>
        <taxon>Bacteria</taxon>
        <taxon>Pseudomonadati</taxon>
        <taxon>Pseudomonadota</taxon>
        <taxon>Gammaproteobacteria</taxon>
        <taxon>Oceanospirillales</taxon>
        <taxon>Oceanospirillaceae</taxon>
        <taxon>Marinomonas</taxon>
    </lineage>
</organism>
<reference evidence="9 10" key="1">
    <citation type="submission" date="2022-10" db="EMBL/GenBank/DDBJ databases">
        <title>Marinomonas transparenta sp. nov. and Marinomonas sargassi sp. nov., isolated from marine alga (Sargassum natans (L.) Gaillon).</title>
        <authorList>
            <person name="Wang Y."/>
        </authorList>
    </citation>
    <scope>NUCLEOTIDE SEQUENCE [LARGE SCALE GENOMIC DNA]</scope>
    <source>
        <strain evidence="9 10">C2222</strain>
    </source>
</reference>
<dbReference type="InterPro" id="IPR018076">
    <property type="entry name" value="T2SS_GspF_dom"/>
</dbReference>
<feature type="domain" description="Type II secretion system protein GspF" evidence="8">
    <location>
        <begin position="54"/>
        <end position="174"/>
    </location>
</feature>
<comment type="caution">
    <text evidence="9">The sequence shown here is derived from an EMBL/GenBank/DDBJ whole genome shotgun (WGS) entry which is preliminary data.</text>
</comment>
<evidence type="ECO:0000256" key="6">
    <source>
        <dbReference type="ARBA" id="ARBA00023136"/>
    </source>
</evidence>
<comment type="similarity">
    <text evidence="2">Belongs to the GSP F family.</text>
</comment>
<keyword evidence="6 7" id="KW-0472">Membrane</keyword>
<dbReference type="RefSeq" id="WP_263530272.1">
    <property type="nucleotide sequence ID" value="NZ_JAOVZB010000003.1"/>
</dbReference>
<keyword evidence="3" id="KW-1003">Cell membrane</keyword>
<proteinExistence type="inferred from homology"/>
<feature type="transmembrane region" description="Helical" evidence="7">
    <location>
        <begin position="182"/>
        <end position="204"/>
    </location>
</feature>
<keyword evidence="4 7" id="KW-0812">Transmembrane</keyword>